<sequence>LHTLKSIFRHEKSPLFYNQVILLLSPNVVYDLRTNTVPKVHEQKKQLKIDAAIMDVDGMDAAVPLQNT</sequence>
<feature type="non-terminal residue" evidence="1">
    <location>
        <position position="1"/>
    </location>
</feature>
<proteinExistence type="predicted"/>
<accession>A0A1A6GPY9</accession>
<comment type="caution">
    <text evidence="1">The sequence shown here is derived from an EMBL/GenBank/DDBJ whole genome shotgun (WGS) entry which is preliminary data.</text>
</comment>
<dbReference type="Proteomes" id="UP000092124">
    <property type="component" value="Unassembled WGS sequence"/>
</dbReference>
<dbReference type="AlphaFoldDB" id="A0A1A6GPY9"/>
<dbReference type="EMBL" id="LZPO01084949">
    <property type="protein sequence ID" value="OBS67427.1"/>
    <property type="molecule type" value="Genomic_DNA"/>
</dbReference>
<gene>
    <name evidence="1" type="ORF">A6R68_04032</name>
</gene>
<evidence type="ECO:0000313" key="1">
    <source>
        <dbReference type="EMBL" id="OBS67427.1"/>
    </source>
</evidence>
<dbReference type="OrthoDB" id="150687at2759"/>
<evidence type="ECO:0000313" key="2">
    <source>
        <dbReference type="Proteomes" id="UP000092124"/>
    </source>
</evidence>
<reference evidence="1 2" key="1">
    <citation type="submission" date="2016-06" db="EMBL/GenBank/DDBJ databases">
        <title>The Draft Genome Sequence and Annotation of the Desert Woodrat Neotoma lepida.</title>
        <authorList>
            <person name="Campbell M."/>
            <person name="Oakeson K.F."/>
            <person name="Yandell M."/>
            <person name="Halpert J.R."/>
            <person name="Dearing D."/>
        </authorList>
    </citation>
    <scope>NUCLEOTIDE SEQUENCE [LARGE SCALE GENOMIC DNA]</scope>
    <source>
        <strain evidence="1">417</strain>
        <tissue evidence="1">Liver</tissue>
    </source>
</reference>
<protein>
    <submittedName>
        <fullName evidence="1">Uncharacterized protein</fullName>
    </submittedName>
</protein>
<name>A0A1A6GPY9_NEOLE</name>
<keyword evidence="2" id="KW-1185">Reference proteome</keyword>
<feature type="non-terminal residue" evidence="1">
    <location>
        <position position="68"/>
    </location>
</feature>
<organism evidence="1 2">
    <name type="scientific">Neotoma lepida</name>
    <name type="common">Desert woodrat</name>
    <dbReference type="NCBI Taxonomy" id="56216"/>
    <lineage>
        <taxon>Eukaryota</taxon>
        <taxon>Metazoa</taxon>
        <taxon>Chordata</taxon>
        <taxon>Craniata</taxon>
        <taxon>Vertebrata</taxon>
        <taxon>Euteleostomi</taxon>
        <taxon>Mammalia</taxon>
        <taxon>Eutheria</taxon>
        <taxon>Euarchontoglires</taxon>
        <taxon>Glires</taxon>
        <taxon>Rodentia</taxon>
        <taxon>Myomorpha</taxon>
        <taxon>Muroidea</taxon>
        <taxon>Cricetidae</taxon>
        <taxon>Neotominae</taxon>
        <taxon>Neotoma</taxon>
    </lineage>
</organism>